<accession>M9TNR1</accession>
<dbReference type="SMART" id="SM00774">
    <property type="entry name" value="WRKY"/>
    <property type="match status" value="2"/>
</dbReference>
<keyword evidence="2" id="KW-0677">Repeat</keyword>
<dbReference type="EMBL" id="KC470014">
    <property type="protein sequence ID" value="AGJ52159.1"/>
    <property type="molecule type" value="Genomic_DNA"/>
</dbReference>
<keyword evidence="3" id="KW-0805">Transcription regulation</keyword>
<dbReference type="InterPro" id="IPR003657">
    <property type="entry name" value="WRKY_dom"/>
</dbReference>
<organism evidence="9">
    <name type="scientific">Jatropha curcas</name>
    <name type="common">Barbados nut</name>
    <dbReference type="NCBI Taxonomy" id="180498"/>
    <lineage>
        <taxon>Eukaryota</taxon>
        <taxon>Viridiplantae</taxon>
        <taxon>Streptophyta</taxon>
        <taxon>Embryophyta</taxon>
        <taxon>Tracheophyta</taxon>
        <taxon>Spermatophyta</taxon>
        <taxon>Magnoliopsida</taxon>
        <taxon>eudicotyledons</taxon>
        <taxon>Gunneridae</taxon>
        <taxon>Pentapetalae</taxon>
        <taxon>rosids</taxon>
        <taxon>fabids</taxon>
        <taxon>Malpighiales</taxon>
        <taxon>Euphorbiaceae</taxon>
        <taxon>Crotonoideae</taxon>
        <taxon>Jatropheae</taxon>
        <taxon>Jatropha</taxon>
    </lineage>
</organism>
<evidence type="ECO:0000256" key="3">
    <source>
        <dbReference type="ARBA" id="ARBA00023015"/>
    </source>
</evidence>
<comment type="subcellular location">
    <subcellularLocation>
        <location evidence="1">Nucleus</location>
    </subcellularLocation>
</comment>
<sequence>MDPNPPPQQPSTFADFETKTLVSASNSQTDDFSNRNDYANADDASGTAIRGSIAERRAAKCGFKAERINTARFRTTSPLNSPAATALVRSPCITIPPGISPTALLDSPIMLPNSQPSPTTGTFPLPLLNYESPMLNTVTSADGDEGCDSGSFRFKPHQDPGSLPEFSTLEIQPSPTTGTFPLPLLNYESPMLNTVTSADGDEGCDSGSFRFKPHQDPGSLPEFSTLEIQANNVDFQAGSAEPSMDFEFPVEFSKEATTDSCAKDSETDVKVLNSMIASANFSDMQMGHADVGSKQISLHMEPVSGENIGTRQPLDHERGIFRSIGMARNSEDGYNWRKYGQKQVKGSEYPRSYYKCTHPNCQVKKKIERSHDGQITEIIYKGAHNHPKPQPSRRAQVGPASSFDEMPEMDEASENRVKVEVGSIWKNPQPGSRDFKADGLERTSSTSVLTELSDPFSTTQVKSIGTFESAETPELSSTLVSNDDDDDGATQGSLYVGVDADIEESESKRRKIDSCLVETSLASRAVREPRVVVQIESDVDILDDGYRWRKYGQKVVKGNPNPRSYYKCTSAGCSVRKHVERASHNLKYVITTYEGKHNHEVPAARNSNNVNSNGSNLPQVTTNTQPALALTRNANGAKPETQFHELAPGFDRKPIFNNEFLRPSFPGNFSNEMKLGASTIYPLKFPTFQHTMPYNSFDFNRSAIHHSGSIASLVPNFPISLPSTVHASATVSLSGVDFNYNGKPIGQGQPFLSGQQLVKPKQEQRDDNLYEGQPIIDHVNASQPSSVYQHIMGNFPS</sequence>
<name>M9TNR1_JATCU</name>
<keyword evidence="11" id="KW-1185">Reference proteome</keyword>
<dbReference type="AlphaFoldDB" id="M9TNR1"/>
<dbReference type="GO" id="GO:0003700">
    <property type="term" value="F:DNA-binding transcription factor activity"/>
    <property type="evidence" value="ECO:0007669"/>
    <property type="project" value="InterPro"/>
</dbReference>
<feature type="region of interest" description="Disordered" evidence="7">
    <location>
        <begin position="469"/>
        <end position="497"/>
    </location>
</feature>
<dbReference type="OrthoDB" id="2021103at2759"/>
<dbReference type="PROSITE" id="PS50811">
    <property type="entry name" value="WRKY"/>
    <property type="match status" value="2"/>
</dbReference>
<evidence type="ECO:0000259" key="8">
    <source>
        <dbReference type="PROSITE" id="PS50811"/>
    </source>
</evidence>
<evidence type="ECO:0000256" key="1">
    <source>
        <dbReference type="ARBA" id="ARBA00004123"/>
    </source>
</evidence>
<keyword evidence="5" id="KW-0804">Transcription</keyword>
<feature type="domain" description="WRKY" evidence="8">
    <location>
        <begin position="537"/>
        <end position="602"/>
    </location>
</feature>
<feature type="domain" description="WRKY" evidence="8">
    <location>
        <begin position="331"/>
        <end position="389"/>
    </location>
</feature>
<evidence type="ECO:0000313" key="9">
    <source>
        <dbReference type="EMBL" id="AGJ52159.1"/>
    </source>
</evidence>
<evidence type="ECO:0000256" key="6">
    <source>
        <dbReference type="ARBA" id="ARBA00023242"/>
    </source>
</evidence>
<keyword evidence="6" id="KW-0539">Nucleus</keyword>
<dbReference type="FunFam" id="2.20.25.80:FF:000006">
    <property type="entry name" value="WRKY transcription factor"/>
    <property type="match status" value="1"/>
</dbReference>
<feature type="compositionally biased region" description="Polar residues" evidence="7">
    <location>
        <begin position="22"/>
        <end position="37"/>
    </location>
</feature>
<evidence type="ECO:0000256" key="7">
    <source>
        <dbReference type="SAM" id="MobiDB-lite"/>
    </source>
</evidence>
<evidence type="ECO:0000313" key="10">
    <source>
        <dbReference type="EMBL" id="KDP26867.1"/>
    </source>
</evidence>
<feature type="region of interest" description="Disordered" evidence="7">
    <location>
        <begin position="22"/>
        <end position="46"/>
    </location>
</feature>
<evidence type="ECO:0000256" key="4">
    <source>
        <dbReference type="ARBA" id="ARBA00023125"/>
    </source>
</evidence>
<dbReference type="Gene3D" id="2.20.25.80">
    <property type="entry name" value="WRKY domain"/>
    <property type="match status" value="2"/>
</dbReference>
<gene>
    <name evidence="9" type="primary">WRKY10</name>
    <name evidence="10" type="ORF">JCGZ_18025</name>
</gene>
<dbReference type="FunFam" id="2.20.25.80:FF:000001">
    <property type="entry name" value="WRKY transcription factor 33"/>
    <property type="match status" value="1"/>
</dbReference>
<reference evidence="9" key="1">
    <citation type="journal article" date="2013" name="Gene">
        <title>Genome-wide analysis of the WRKY gene family in physic nut (Jatropha curcas L.).</title>
        <authorList>
            <person name="Xiong W."/>
            <person name="Xu X."/>
            <person name="Zhang L."/>
            <person name="Wu P."/>
            <person name="Chen Y."/>
            <person name="Li M."/>
            <person name="Jiang H."/>
            <person name="Wu G."/>
        </authorList>
    </citation>
    <scope>NUCLEOTIDE SEQUENCE</scope>
</reference>
<dbReference type="GO" id="GO:0005634">
    <property type="term" value="C:nucleus"/>
    <property type="evidence" value="ECO:0007669"/>
    <property type="project" value="UniProtKB-SubCell"/>
</dbReference>
<dbReference type="PANTHER" id="PTHR31221:SF126">
    <property type="entry name" value="WRKY DOMAIN-CONTAINING PROTEIN"/>
    <property type="match status" value="1"/>
</dbReference>
<dbReference type="InterPro" id="IPR036576">
    <property type="entry name" value="WRKY_dom_sf"/>
</dbReference>
<evidence type="ECO:0000256" key="2">
    <source>
        <dbReference type="ARBA" id="ARBA00022737"/>
    </source>
</evidence>
<dbReference type="PANTHER" id="PTHR31221">
    <property type="entry name" value="WRKY TRANSCRIPTION FACTOR PROTEIN 1-RELATED"/>
    <property type="match status" value="1"/>
</dbReference>
<dbReference type="InterPro" id="IPR044810">
    <property type="entry name" value="WRKY_plant"/>
</dbReference>
<dbReference type="Proteomes" id="UP000027138">
    <property type="component" value="Unassembled WGS sequence"/>
</dbReference>
<evidence type="ECO:0000313" key="11">
    <source>
        <dbReference type="Proteomes" id="UP000027138"/>
    </source>
</evidence>
<dbReference type="EMBL" id="KK914893">
    <property type="protein sequence ID" value="KDP26867.1"/>
    <property type="molecule type" value="Genomic_DNA"/>
</dbReference>
<proteinExistence type="predicted"/>
<evidence type="ECO:0000256" key="5">
    <source>
        <dbReference type="ARBA" id="ARBA00023163"/>
    </source>
</evidence>
<feature type="region of interest" description="Disordered" evidence="7">
    <location>
        <begin position="383"/>
        <end position="415"/>
    </location>
</feature>
<reference evidence="10 11" key="2">
    <citation type="journal article" date="2014" name="PLoS ONE">
        <title>Global Analysis of Gene Expression Profiles in Physic Nut (Jatropha curcas L.) Seedlings Exposed to Salt Stress.</title>
        <authorList>
            <person name="Zhang L."/>
            <person name="Zhang C."/>
            <person name="Wu P."/>
            <person name="Chen Y."/>
            <person name="Li M."/>
            <person name="Jiang H."/>
            <person name="Wu G."/>
        </authorList>
    </citation>
    <scope>NUCLEOTIDE SEQUENCE [LARGE SCALE GENOMIC DNA]</scope>
    <source>
        <strain evidence="11">cv. GZQX0401</strain>
        <tissue evidence="10">Young leaves</tissue>
    </source>
</reference>
<dbReference type="Pfam" id="PF03106">
    <property type="entry name" value="WRKY"/>
    <property type="match status" value="2"/>
</dbReference>
<dbReference type="SUPFAM" id="SSF118290">
    <property type="entry name" value="WRKY DNA-binding domain"/>
    <property type="match status" value="2"/>
</dbReference>
<keyword evidence="4" id="KW-0238">DNA-binding</keyword>
<dbReference type="GO" id="GO:0043565">
    <property type="term" value="F:sequence-specific DNA binding"/>
    <property type="evidence" value="ECO:0007669"/>
    <property type="project" value="InterPro"/>
</dbReference>
<protein>
    <submittedName>
        <fullName evidence="9">WRKY transcription factor 10</fullName>
    </submittedName>
</protein>